<feature type="transmembrane region" description="Helical" evidence="1">
    <location>
        <begin position="200"/>
        <end position="228"/>
    </location>
</feature>
<feature type="transmembrane region" description="Helical" evidence="1">
    <location>
        <begin position="53"/>
        <end position="74"/>
    </location>
</feature>
<evidence type="ECO:0000256" key="1">
    <source>
        <dbReference type="SAM" id="Phobius"/>
    </source>
</evidence>
<keyword evidence="1" id="KW-0472">Membrane</keyword>
<reference evidence="3" key="1">
    <citation type="journal article" date="2019" name="Int. J. Syst. Evol. Microbiol.">
        <title>The Global Catalogue of Microorganisms (GCM) 10K type strain sequencing project: providing services to taxonomists for standard genome sequencing and annotation.</title>
        <authorList>
            <consortium name="The Broad Institute Genomics Platform"/>
            <consortium name="The Broad Institute Genome Sequencing Center for Infectious Disease"/>
            <person name="Wu L."/>
            <person name="Ma J."/>
        </authorList>
    </citation>
    <scope>NUCLEOTIDE SEQUENCE [LARGE SCALE GENOMIC DNA]</scope>
    <source>
        <strain evidence="3">JCM 17130</strain>
    </source>
</reference>
<dbReference type="EMBL" id="JBHUEE010000015">
    <property type="protein sequence ID" value="MFD1719887.1"/>
    <property type="molecule type" value="Genomic_DNA"/>
</dbReference>
<gene>
    <name evidence="2" type="ORF">ACFSE6_18775</name>
</gene>
<sequence length="234" mass="23697">MTNAPTPVPSHGQATDHLGHGAFCEHCDESIPHEHLDVRAIIENSRDGARRRAVVMGVAGGATLVAATAAAVALEGVSVAFAALGTTALGWLLVTGVALIVTTRTGRTRGLVAGALTAAGLTPLVPLAVVLVADGWGAVAVTGATWLAAGAAASAVQARTWRALLLTPGEAGEQARARAVARRGQTDHTELTRWLVQAGLVAAATALLAVLPVAIVVLVPLAVLLAAWAGNRRR</sequence>
<feature type="transmembrane region" description="Helical" evidence="1">
    <location>
        <begin position="113"/>
        <end position="133"/>
    </location>
</feature>
<protein>
    <submittedName>
        <fullName evidence="2">Uncharacterized protein</fullName>
    </submittedName>
</protein>
<keyword evidence="1" id="KW-0812">Transmembrane</keyword>
<proteinExistence type="predicted"/>
<keyword evidence="1" id="KW-1133">Transmembrane helix</keyword>
<evidence type="ECO:0000313" key="3">
    <source>
        <dbReference type="Proteomes" id="UP001597277"/>
    </source>
</evidence>
<evidence type="ECO:0000313" key="2">
    <source>
        <dbReference type="EMBL" id="MFD1719887.1"/>
    </source>
</evidence>
<dbReference type="RefSeq" id="WP_388011072.1">
    <property type="nucleotide sequence ID" value="NZ_JBHUEE010000015.1"/>
</dbReference>
<comment type="caution">
    <text evidence="2">The sequence shown here is derived from an EMBL/GenBank/DDBJ whole genome shotgun (WGS) entry which is preliminary data.</text>
</comment>
<accession>A0ABW4LA85</accession>
<dbReference type="Proteomes" id="UP001597277">
    <property type="component" value="Unassembled WGS sequence"/>
</dbReference>
<keyword evidence="3" id="KW-1185">Reference proteome</keyword>
<organism evidence="2 3">
    <name type="scientific">Georgenia deserti</name>
    <dbReference type="NCBI Taxonomy" id="2093781"/>
    <lineage>
        <taxon>Bacteria</taxon>
        <taxon>Bacillati</taxon>
        <taxon>Actinomycetota</taxon>
        <taxon>Actinomycetes</taxon>
        <taxon>Micrococcales</taxon>
        <taxon>Bogoriellaceae</taxon>
        <taxon>Georgenia</taxon>
    </lineage>
</organism>
<name>A0ABW4LA85_9MICO</name>
<feature type="transmembrane region" description="Helical" evidence="1">
    <location>
        <begin position="80"/>
        <end position="101"/>
    </location>
</feature>